<keyword evidence="3" id="KW-1003">Cell membrane</keyword>
<dbReference type="PANTHER" id="PTHR24221">
    <property type="entry name" value="ATP-BINDING CASSETTE SUB-FAMILY B"/>
    <property type="match status" value="1"/>
</dbReference>
<dbReference type="InterPro" id="IPR039421">
    <property type="entry name" value="Type_1_exporter"/>
</dbReference>
<evidence type="ECO:0000256" key="1">
    <source>
        <dbReference type="ARBA" id="ARBA00004651"/>
    </source>
</evidence>
<comment type="subcellular location">
    <subcellularLocation>
        <location evidence="1">Cell membrane</location>
        <topology evidence="1">Multi-pass membrane protein</topology>
    </subcellularLocation>
</comment>
<sequence length="705" mass="77037">MNDPILECLLYLARHHNLANSGDALISGLPLADGKLTLSLLPQAADRAGLMVKSSHYSVEDLPIEVLPALVPLKDGSALVVLDSNHEQKQWLVVEPDGHALPCWQDWQDLNSQITEQIYLFKPKFVTDKRSDELVDTKAHWFWSTLKLSSSLYRDVILASLLINLFALAIPLFTRVVYDKVVPNLAFESLWVLASGAGLVVLFDLVIKMLRSHFIDLAGKRSDLLLSSKIFSKVLGIKMSSRPASVGAFAKHMQDFESIRDFLTSATITLLIDVPFALLFLGVIALMAGNLVWIPIVVVTVLLVQSLLIQKRLKQSIEQGAQLSSQKHATLIESLSGLETLKRFGAQGQMQYRWEQAVSHMAHWSVKTKRLTDWVQSSAGSAQQVASISMIILGVYLIAAGELTMGGLIAASMISGKAISPLLQLAMLSTRYNQAKSAYTMLENLMAMPEEQSSDKQYLHRPALAASIDFANVSFQYPESQTRALTSVSFAIKPGEKVAILGRIGSGKTTLERLLLGLYQPSEGSIRIGGTDIGQLHPDDVRRNIGSVPQDPGLFYGSIRDNIILGRPQSSERAILQAANRAGVTEFSNPDPAGLDRQVGEGGQQLSGGQRQSIAIARALLTDPPILLMDEPTSAMDNRSEMQIKQQLQSLPAHQTLVLITHKISMLDVADRILIVDHGRLVADGPKAQVLKELRGGKLKATVPG</sequence>
<dbReference type="PANTHER" id="PTHR24221:SF248">
    <property type="entry name" value="ABC TRANSPORTER TRANSMEMBRANE REGION"/>
    <property type="match status" value="1"/>
</dbReference>
<dbReference type="EMBL" id="SWCJ01000002">
    <property type="protein sequence ID" value="TKB57425.1"/>
    <property type="molecule type" value="Genomic_DNA"/>
</dbReference>
<dbReference type="InterPro" id="IPR003439">
    <property type="entry name" value="ABC_transporter-like_ATP-bd"/>
</dbReference>
<dbReference type="PROSITE" id="PS50929">
    <property type="entry name" value="ABC_TM1F"/>
    <property type="match status" value="1"/>
</dbReference>
<evidence type="ECO:0000259" key="10">
    <source>
        <dbReference type="PROSITE" id="PS50893"/>
    </source>
</evidence>
<dbReference type="InterPro" id="IPR005074">
    <property type="entry name" value="Peptidase_C39"/>
</dbReference>
<dbReference type="SMART" id="SM00382">
    <property type="entry name" value="AAA"/>
    <property type="match status" value="1"/>
</dbReference>
<feature type="transmembrane region" description="Helical" evidence="9">
    <location>
        <begin position="291"/>
        <end position="309"/>
    </location>
</feature>
<dbReference type="Gene3D" id="3.40.50.300">
    <property type="entry name" value="P-loop containing nucleotide triphosphate hydrolases"/>
    <property type="match status" value="1"/>
</dbReference>
<dbReference type="InterPro" id="IPR011527">
    <property type="entry name" value="ABC1_TM_dom"/>
</dbReference>
<dbReference type="GO" id="GO:0006508">
    <property type="term" value="P:proteolysis"/>
    <property type="evidence" value="ECO:0007669"/>
    <property type="project" value="InterPro"/>
</dbReference>
<dbReference type="PROSITE" id="PS50990">
    <property type="entry name" value="PEPTIDASE_C39"/>
    <property type="match status" value="1"/>
</dbReference>
<feature type="domain" description="ABC transporter" evidence="10">
    <location>
        <begin position="468"/>
        <end position="703"/>
    </location>
</feature>
<keyword evidence="14" id="KW-1185">Reference proteome</keyword>
<dbReference type="GO" id="GO:0008233">
    <property type="term" value="F:peptidase activity"/>
    <property type="evidence" value="ECO:0007669"/>
    <property type="project" value="InterPro"/>
</dbReference>
<evidence type="ECO:0000313" key="14">
    <source>
        <dbReference type="Proteomes" id="UP000305675"/>
    </source>
</evidence>
<keyword evidence="8 9" id="KW-0472">Membrane</keyword>
<dbReference type="PROSITE" id="PS50893">
    <property type="entry name" value="ABC_TRANSPORTER_2"/>
    <property type="match status" value="1"/>
</dbReference>
<name>A0A4U1BTT3_9GAMM</name>
<evidence type="ECO:0000313" key="13">
    <source>
        <dbReference type="EMBL" id="TKB57425.1"/>
    </source>
</evidence>
<dbReference type="CDD" id="cd18587">
    <property type="entry name" value="ABC_6TM_LapB_like"/>
    <property type="match status" value="1"/>
</dbReference>
<proteinExistence type="predicted"/>
<dbReference type="InterPro" id="IPR017750">
    <property type="entry name" value="ATPase_T1SS"/>
</dbReference>
<evidence type="ECO:0000256" key="6">
    <source>
        <dbReference type="ARBA" id="ARBA00022840"/>
    </source>
</evidence>
<dbReference type="InterPro" id="IPR036640">
    <property type="entry name" value="ABC1_TM_sf"/>
</dbReference>
<dbReference type="OrthoDB" id="9782586at2"/>
<dbReference type="GO" id="GO:0140359">
    <property type="term" value="F:ABC-type transporter activity"/>
    <property type="evidence" value="ECO:0007669"/>
    <property type="project" value="InterPro"/>
</dbReference>
<dbReference type="Pfam" id="PF00664">
    <property type="entry name" value="ABC_membrane"/>
    <property type="match status" value="1"/>
</dbReference>
<dbReference type="Pfam" id="PF00005">
    <property type="entry name" value="ABC_tran"/>
    <property type="match status" value="1"/>
</dbReference>
<accession>A0A4U1BTT3</accession>
<reference evidence="13 14" key="1">
    <citation type="submission" date="2019-04" db="EMBL/GenBank/DDBJ databases">
        <authorList>
            <person name="Hwang J.C."/>
        </authorList>
    </citation>
    <scope>NUCLEOTIDE SEQUENCE [LARGE SCALE GENOMIC DNA]</scope>
    <source>
        <strain evidence="13 14">IMCC35002</strain>
    </source>
</reference>
<feature type="domain" description="ABC transmembrane type-1" evidence="11">
    <location>
        <begin position="156"/>
        <end position="434"/>
    </location>
</feature>
<feature type="transmembrane region" description="Helical" evidence="9">
    <location>
        <begin position="391"/>
        <end position="414"/>
    </location>
</feature>
<evidence type="ECO:0000256" key="3">
    <source>
        <dbReference type="ARBA" id="ARBA00022475"/>
    </source>
</evidence>
<evidence type="ECO:0000259" key="12">
    <source>
        <dbReference type="PROSITE" id="PS50990"/>
    </source>
</evidence>
<dbReference type="Gene3D" id="1.20.1560.10">
    <property type="entry name" value="ABC transporter type 1, transmembrane domain"/>
    <property type="match status" value="1"/>
</dbReference>
<dbReference type="SUPFAM" id="SSF90123">
    <property type="entry name" value="ABC transporter transmembrane region"/>
    <property type="match status" value="1"/>
</dbReference>
<feature type="transmembrane region" description="Helical" evidence="9">
    <location>
        <begin position="190"/>
        <end position="207"/>
    </location>
</feature>
<dbReference type="GO" id="GO:0005886">
    <property type="term" value="C:plasma membrane"/>
    <property type="evidence" value="ECO:0007669"/>
    <property type="project" value="UniProtKB-SubCell"/>
</dbReference>
<evidence type="ECO:0000256" key="9">
    <source>
        <dbReference type="SAM" id="Phobius"/>
    </source>
</evidence>
<dbReference type="RefSeq" id="WP_136862071.1">
    <property type="nucleotide sequence ID" value="NZ_SWCJ01000002.1"/>
</dbReference>
<evidence type="ECO:0000259" key="11">
    <source>
        <dbReference type="PROSITE" id="PS50929"/>
    </source>
</evidence>
<keyword evidence="7 9" id="KW-1133">Transmembrane helix</keyword>
<dbReference type="FunFam" id="3.40.50.300:FF:000299">
    <property type="entry name" value="ABC transporter ATP-binding protein/permease"/>
    <property type="match status" value="1"/>
</dbReference>
<dbReference type="Proteomes" id="UP000305675">
    <property type="component" value="Unassembled WGS sequence"/>
</dbReference>
<feature type="transmembrane region" description="Helical" evidence="9">
    <location>
        <begin position="156"/>
        <end position="178"/>
    </location>
</feature>
<dbReference type="CDD" id="cd03245">
    <property type="entry name" value="ABCC_bacteriocin_exporters"/>
    <property type="match status" value="1"/>
</dbReference>
<evidence type="ECO:0000256" key="7">
    <source>
        <dbReference type="ARBA" id="ARBA00022989"/>
    </source>
</evidence>
<evidence type="ECO:0000256" key="8">
    <source>
        <dbReference type="ARBA" id="ARBA00023136"/>
    </source>
</evidence>
<evidence type="ECO:0000256" key="4">
    <source>
        <dbReference type="ARBA" id="ARBA00022692"/>
    </source>
</evidence>
<evidence type="ECO:0000256" key="5">
    <source>
        <dbReference type="ARBA" id="ARBA00022741"/>
    </source>
</evidence>
<organism evidence="13 14">
    <name type="scientific">Ferrimonas aestuarii</name>
    <dbReference type="NCBI Taxonomy" id="2569539"/>
    <lineage>
        <taxon>Bacteria</taxon>
        <taxon>Pseudomonadati</taxon>
        <taxon>Pseudomonadota</taxon>
        <taxon>Gammaproteobacteria</taxon>
        <taxon>Alteromonadales</taxon>
        <taxon>Ferrimonadaceae</taxon>
        <taxon>Ferrimonas</taxon>
    </lineage>
</organism>
<dbReference type="AlphaFoldDB" id="A0A4U1BTT3"/>
<dbReference type="NCBIfam" id="TIGR03375">
    <property type="entry name" value="type_I_sec_LssB"/>
    <property type="match status" value="1"/>
</dbReference>
<keyword evidence="5" id="KW-0547">Nucleotide-binding</keyword>
<evidence type="ECO:0000256" key="2">
    <source>
        <dbReference type="ARBA" id="ARBA00022448"/>
    </source>
</evidence>
<dbReference type="GO" id="GO:0016887">
    <property type="term" value="F:ATP hydrolysis activity"/>
    <property type="evidence" value="ECO:0007669"/>
    <property type="project" value="InterPro"/>
</dbReference>
<keyword evidence="2" id="KW-0813">Transport</keyword>
<dbReference type="SUPFAM" id="SSF52540">
    <property type="entry name" value="P-loop containing nucleoside triphosphate hydrolases"/>
    <property type="match status" value="1"/>
</dbReference>
<dbReference type="InterPro" id="IPR003593">
    <property type="entry name" value="AAA+_ATPase"/>
</dbReference>
<dbReference type="Gene3D" id="3.90.70.10">
    <property type="entry name" value="Cysteine proteinases"/>
    <property type="match status" value="1"/>
</dbReference>
<comment type="caution">
    <text evidence="13">The sequence shown here is derived from an EMBL/GenBank/DDBJ whole genome shotgun (WGS) entry which is preliminary data.</text>
</comment>
<dbReference type="GO" id="GO:0034040">
    <property type="term" value="F:ATPase-coupled lipid transmembrane transporter activity"/>
    <property type="evidence" value="ECO:0007669"/>
    <property type="project" value="TreeGrafter"/>
</dbReference>
<protein>
    <submittedName>
        <fullName evidence="13">Type I secretion system permease/ATPase</fullName>
    </submittedName>
</protein>
<keyword evidence="4 9" id="KW-0812">Transmembrane</keyword>
<gene>
    <name evidence="13" type="ORF">FCL42_03890</name>
</gene>
<feature type="domain" description="Peptidase C39" evidence="12">
    <location>
        <begin position="1"/>
        <end position="121"/>
    </location>
</feature>
<keyword evidence="6" id="KW-0067">ATP-binding</keyword>
<dbReference type="GO" id="GO:0005524">
    <property type="term" value="F:ATP binding"/>
    <property type="evidence" value="ECO:0007669"/>
    <property type="project" value="UniProtKB-KW"/>
</dbReference>
<dbReference type="InterPro" id="IPR027417">
    <property type="entry name" value="P-loop_NTPase"/>
</dbReference>